<evidence type="ECO:0000313" key="2">
    <source>
        <dbReference type="Proteomes" id="UP001278766"/>
    </source>
</evidence>
<dbReference type="AlphaFoldDB" id="A0AAE0HCJ9"/>
<organism evidence="1 2">
    <name type="scientific">Chaetomium fimeti</name>
    <dbReference type="NCBI Taxonomy" id="1854472"/>
    <lineage>
        <taxon>Eukaryota</taxon>
        <taxon>Fungi</taxon>
        <taxon>Dikarya</taxon>
        <taxon>Ascomycota</taxon>
        <taxon>Pezizomycotina</taxon>
        <taxon>Sordariomycetes</taxon>
        <taxon>Sordariomycetidae</taxon>
        <taxon>Sordariales</taxon>
        <taxon>Chaetomiaceae</taxon>
        <taxon>Chaetomium</taxon>
    </lineage>
</organism>
<proteinExistence type="predicted"/>
<dbReference type="Proteomes" id="UP001278766">
    <property type="component" value="Unassembled WGS sequence"/>
</dbReference>
<sequence length="203" mass="22972">MRCPHLSESEPLPDRRSLELPAFGGLFPSADAQSSNCNPPFFQKAGAFQVAAPTWKETKQRARAKKIQAQLGGTSLPAKDGIPMKQEIAHWPPLVSREWWNCWATPSCFFWTLWTEMCMGGVGSMCLTADQSIRLSVPFKEAWKPTLQANTGLTPISRPLLFLLSSLSRYCPLVRRVDHQRSFPFYCALLFLCCSLRRAWLCF</sequence>
<dbReference type="EMBL" id="JAUEPN010000005">
    <property type="protein sequence ID" value="KAK3294025.1"/>
    <property type="molecule type" value="Genomic_DNA"/>
</dbReference>
<comment type="caution">
    <text evidence="1">The sequence shown here is derived from an EMBL/GenBank/DDBJ whole genome shotgun (WGS) entry which is preliminary data.</text>
</comment>
<gene>
    <name evidence="1" type="ORF">B0H64DRAFT_178711</name>
</gene>
<reference evidence="1" key="1">
    <citation type="journal article" date="2023" name="Mol. Phylogenet. Evol.">
        <title>Genome-scale phylogeny and comparative genomics of the fungal order Sordariales.</title>
        <authorList>
            <person name="Hensen N."/>
            <person name="Bonometti L."/>
            <person name="Westerberg I."/>
            <person name="Brannstrom I.O."/>
            <person name="Guillou S."/>
            <person name="Cros-Aarteil S."/>
            <person name="Calhoun S."/>
            <person name="Haridas S."/>
            <person name="Kuo A."/>
            <person name="Mondo S."/>
            <person name="Pangilinan J."/>
            <person name="Riley R."/>
            <person name="LaButti K."/>
            <person name="Andreopoulos B."/>
            <person name="Lipzen A."/>
            <person name="Chen C."/>
            <person name="Yan M."/>
            <person name="Daum C."/>
            <person name="Ng V."/>
            <person name="Clum A."/>
            <person name="Steindorff A."/>
            <person name="Ohm R.A."/>
            <person name="Martin F."/>
            <person name="Silar P."/>
            <person name="Natvig D.O."/>
            <person name="Lalanne C."/>
            <person name="Gautier V."/>
            <person name="Ament-Velasquez S.L."/>
            <person name="Kruys A."/>
            <person name="Hutchinson M.I."/>
            <person name="Powell A.J."/>
            <person name="Barry K."/>
            <person name="Miller A.N."/>
            <person name="Grigoriev I.V."/>
            <person name="Debuchy R."/>
            <person name="Gladieux P."/>
            <person name="Hiltunen Thoren M."/>
            <person name="Johannesson H."/>
        </authorList>
    </citation>
    <scope>NUCLEOTIDE SEQUENCE</scope>
    <source>
        <strain evidence="1">CBS 168.71</strain>
    </source>
</reference>
<reference evidence="1" key="2">
    <citation type="submission" date="2023-06" db="EMBL/GenBank/DDBJ databases">
        <authorList>
            <consortium name="Lawrence Berkeley National Laboratory"/>
            <person name="Haridas S."/>
            <person name="Hensen N."/>
            <person name="Bonometti L."/>
            <person name="Westerberg I."/>
            <person name="Brannstrom I.O."/>
            <person name="Guillou S."/>
            <person name="Cros-Aarteil S."/>
            <person name="Calhoun S."/>
            <person name="Kuo A."/>
            <person name="Mondo S."/>
            <person name="Pangilinan J."/>
            <person name="Riley R."/>
            <person name="Labutti K."/>
            <person name="Andreopoulos B."/>
            <person name="Lipzen A."/>
            <person name="Chen C."/>
            <person name="Yanf M."/>
            <person name="Daum C."/>
            <person name="Ng V."/>
            <person name="Clum A."/>
            <person name="Steindorff A."/>
            <person name="Ohm R."/>
            <person name="Martin F."/>
            <person name="Silar P."/>
            <person name="Natvig D."/>
            <person name="Lalanne C."/>
            <person name="Gautier V."/>
            <person name="Ament-Velasquez S.L."/>
            <person name="Kruys A."/>
            <person name="Hutchinson M.I."/>
            <person name="Powell A.J."/>
            <person name="Barry K."/>
            <person name="Miller A.N."/>
            <person name="Grigoriev I.V."/>
            <person name="Debuchy R."/>
            <person name="Gladieux P."/>
            <person name="Thoren M.H."/>
            <person name="Johannesson H."/>
        </authorList>
    </citation>
    <scope>NUCLEOTIDE SEQUENCE</scope>
    <source>
        <strain evidence="1">CBS 168.71</strain>
    </source>
</reference>
<accession>A0AAE0HCJ9</accession>
<protein>
    <submittedName>
        <fullName evidence="1">Uncharacterized protein</fullName>
    </submittedName>
</protein>
<dbReference type="RefSeq" id="XP_062657539.1">
    <property type="nucleotide sequence ID" value="XM_062798880.1"/>
</dbReference>
<evidence type="ECO:0000313" key="1">
    <source>
        <dbReference type="EMBL" id="KAK3294025.1"/>
    </source>
</evidence>
<keyword evidence="2" id="KW-1185">Reference proteome</keyword>
<name>A0AAE0HCJ9_9PEZI</name>
<dbReference type="GeneID" id="87835828"/>